<accession>A0A915L6G8</accession>
<feature type="region of interest" description="Disordered" evidence="1">
    <location>
        <begin position="1"/>
        <end position="36"/>
    </location>
</feature>
<proteinExistence type="predicted"/>
<evidence type="ECO:0000256" key="1">
    <source>
        <dbReference type="SAM" id="MobiDB-lite"/>
    </source>
</evidence>
<dbReference type="Proteomes" id="UP000887565">
    <property type="component" value="Unplaced"/>
</dbReference>
<sequence length="77" mass="8533">MTSSGAGLPDDLPPDEKSKNRLFSDAGRPMLDAFGHRSPKFRHNGFVVEKTKNHNIWVGVHQTSAELVPTLCKFGKK</sequence>
<protein>
    <submittedName>
        <fullName evidence="3">Uncharacterized protein</fullName>
    </submittedName>
</protein>
<reference evidence="3" key="1">
    <citation type="submission" date="2022-11" db="UniProtKB">
        <authorList>
            <consortium name="WormBaseParasite"/>
        </authorList>
    </citation>
    <scope>IDENTIFICATION</scope>
</reference>
<name>A0A915L6G8_ROMCU</name>
<organism evidence="2 3">
    <name type="scientific">Romanomermis culicivorax</name>
    <name type="common">Nematode worm</name>
    <dbReference type="NCBI Taxonomy" id="13658"/>
    <lineage>
        <taxon>Eukaryota</taxon>
        <taxon>Metazoa</taxon>
        <taxon>Ecdysozoa</taxon>
        <taxon>Nematoda</taxon>
        <taxon>Enoplea</taxon>
        <taxon>Dorylaimia</taxon>
        <taxon>Mermithida</taxon>
        <taxon>Mermithoidea</taxon>
        <taxon>Mermithidae</taxon>
        <taxon>Romanomermis</taxon>
    </lineage>
</organism>
<keyword evidence="2" id="KW-1185">Reference proteome</keyword>
<evidence type="ECO:0000313" key="3">
    <source>
        <dbReference type="WBParaSite" id="nRc.2.0.1.t46108-RA"/>
    </source>
</evidence>
<evidence type="ECO:0000313" key="2">
    <source>
        <dbReference type="Proteomes" id="UP000887565"/>
    </source>
</evidence>
<dbReference type="WBParaSite" id="nRc.2.0.1.t46108-RA">
    <property type="protein sequence ID" value="nRc.2.0.1.t46108-RA"/>
    <property type="gene ID" value="nRc.2.0.1.g46108"/>
</dbReference>
<dbReference type="AlphaFoldDB" id="A0A915L6G8"/>